<organism evidence="2 3">
    <name type="scientific">Hominiventricola aquisgranensis</name>
    <dbReference type="NCBI Taxonomy" id="3133164"/>
    <lineage>
        <taxon>Bacteria</taxon>
        <taxon>Bacillati</taxon>
        <taxon>Bacillota</taxon>
        <taxon>Clostridia</taxon>
        <taxon>Lachnospirales</taxon>
        <taxon>Lachnospiraceae</taxon>
        <taxon>Hominiventricola</taxon>
    </lineage>
</organism>
<dbReference type="PANTHER" id="PTHR33221:SF5">
    <property type="entry name" value="HTH-TYPE TRANSCRIPTIONAL REGULATOR ISCR"/>
    <property type="match status" value="1"/>
</dbReference>
<dbReference type="NCBIfam" id="TIGR00738">
    <property type="entry name" value="rrf2_super"/>
    <property type="match status" value="1"/>
</dbReference>
<sequence>MKISTRGRYALRMMLDMVLSDSDKPVRVKEIAERQEISEKYMEQIMSVLNKAGFVRSVRGPQGGYFLTKKPEEYTVGMILRLTEGSLSPVDCLEEGAPVCNRMDSCTTILLWRKLDDAIRGVVDHVTLQDLVDWSQEQNHDYII</sequence>
<comment type="caution">
    <text evidence="2">The sequence shown here is derived from an EMBL/GenBank/DDBJ whole genome shotgun (WGS) entry which is preliminary data.</text>
</comment>
<name>A0ABV1I4T1_9FIRM</name>
<dbReference type="SUPFAM" id="SSF46785">
    <property type="entry name" value="Winged helix' DNA-binding domain"/>
    <property type="match status" value="1"/>
</dbReference>
<gene>
    <name evidence="2" type="ORF">WMO62_15405</name>
</gene>
<keyword evidence="1" id="KW-0238">DNA-binding</keyword>
<dbReference type="Gene3D" id="1.10.10.10">
    <property type="entry name" value="Winged helix-like DNA-binding domain superfamily/Winged helix DNA-binding domain"/>
    <property type="match status" value="1"/>
</dbReference>
<dbReference type="Proteomes" id="UP001470288">
    <property type="component" value="Unassembled WGS sequence"/>
</dbReference>
<dbReference type="PANTHER" id="PTHR33221">
    <property type="entry name" value="WINGED HELIX-TURN-HELIX TRANSCRIPTIONAL REGULATOR, RRF2 FAMILY"/>
    <property type="match status" value="1"/>
</dbReference>
<dbReference type="InterPro" id="IPR000944">
    <property type="entry name" value="Tscrpt_reg_Rrf2"/>
</dbReference>
<keyword evidence="3" id="KW-1185">Reference proteome</keyword>
<dbReference type="EMBL" id="JBBMFC010000056">
    <property type="protein sequence ID" value="MEQ2580191.1"/>
    <property type="molecule type" value="Genomic_DNA"/>
</dbReference>
<evidence type="ECO:0000313" key="2">
    <source>
        <dbReference type="EMBL" id="MEQ2580191.1"/>
    </source>
</evidence>
<dbReference type="RefSeq" id="WP_118438506.1">
    <property type="nucleotide sequence ID" value="NZ_JBBMFC010000056.1"/>
</dbReference>
<accession>A0ABV1I4T1</accession>
<evidence type="ECO:0000256" key="1">
    <source>
        <dbReference type="ARBA" id="ARBA00023125"/>
    </source>
</evidence>
<evidence type="ECO:0000313" key="3">
    <source>
        <dbReference type="Proteomes" id="UP001470288"/>
    </source>
</evidence>
<dbReference type="PROSITE" id="PS51197">
    <property type="entry name" value="HTH_RRF2_2"/>
    <property type="match status" value="1"/>
</dbReference>
<protein>
    <submittedName>
        <fullName evidence="2">Rrf2 family transcriptional regulator</fullName>
    </submittedName>
</protein>
<dbReference type="Pfam" id="PF02082">
    <property type="entry name" value="Rrf2"/>
    <property type="match status" value="1"/>
</dbReference>
<dbReference type="InterPro" id="IPR036388">
    <property type="entry name" value="WH-like_DNA-bd_sf"/>
</dbReference>
<proteinExistence type="predicted"/>
<dbReference type="InterPro" id="IPR036390">
    <property type="entry name" value="WH_DNA-bd_sf"/>
</dbReference>
<reference evidence="2 3" key="1">
    <citation type="submission" date="2024-03" db="EMBL/GenBank/DDBJ databases">
        <title>Human intestinal bacterial collection.</title>
        <authorList>
            <person name="Pauvert C."/>
            <person name="Hitch T.C.A."/>
            <person name="Clavel T."/>
        </authorList>
    </citation>
    <scope>NUCLEOTIDE SEQUENCE [LARGE SCALE GENOMIC DNA]</scope>
    <source>
        <strain evidence="2 3">CLA-AA-H78B</strain>
    </source>
</reference>